<evidence type="ECO:0000256" key="2">
    <source>
        <dbReference type="ARBA" id="ARBA00012483"/>
    </source>
</evidence>
<dbReference type="GO" id="GO:0008270">
    <property type="term" value="F:zinc ion binding"/>
    <property type="evidence" value="ECO:0007669"/>
    <property type="project" value="UniProtKB-KW"/>
</dbReference>
<feature type="domain" description="RING-type" evidence="9">
    <location>
        <begin position="230"/>
        <end position="271"/>
    </location>
</feature>
<dbReference type="InterPro" id="IPR013083">
    <property type="entry name" value="Znf_RING/FYVE/PHD"/>
</dbReference>
<reference evidence="10 11" key="1">
    <citation type="journal article" date="2023" name="Hortic Res">
        <title>Pangenome of water caltrop reveals structural variations and asymmetric subgenome divergence after allopolyploidization.</title>
        <authorList>
            <person name="Zhang X."/>
            <person name="Chen Y."/>
            <person name="Wang L."/>
            <person name="Yuan Y."/>
            <person name="Fang M."/>
            <person name="Shi L."/>
            <person name="Lu R."/>
            <person name="Comes H.P."/>
            <person name="Ma Y."/>
            <person name="Chen Y."/>
            <person name="Huang G."/>
            <person name="Zhou Y."/>
            <person name="Zheng Z."/>
            <person name="Qiu Y."/>
        </authorList>
    </citation>
    <scope>NUCLEOTIDE SEQUENCE [LARGE SCALE GENOMIC DNA]</scope>
    <source>
        <strain evidence="10">F231</strain>
    </source>
</reference>
<evidence type="ECO:0000256" key="4">
    <source>
        <dbReference type="ARBA" id="ARBA00022723"/>
    </source>
</evidence>
<keyword evidence="6" id="KW-0833">Ubl conjugation pathway</keyword>
<evidence type="ECO:0000313" key="11">
    <source>
        <dbReference type="Proteomes" id="UP001346149"/>
    </source>
</evidence>
<dbReference type="SMART" id="SM00184">
    <property type="entry name" value="RING"/>
    <property type="match status" value="1"/>
</dbReference>
<keyword evidence="5 8" id="KW-0863">Zinc-finger</keyword>
<comment type="caution">
    <text evidence="10">The sequence shown here is derived from an EMBL/GenBank/DDBJ whole genome shotgun (WGS) entry which is preliminary data.</text>
</comment>
<dbReference type="FunFam" id="3.30.40.10:FF:000022">
    <property type="entry name" value="E3 ubiquitin-protein ligase RING1-like"/>
    <property type="match status" value="1"/>
</dbReference>
<keyword evidence="7" id="KW-0862">Zinc</keyword>
<protein>
    <recommendedName>
        <fullName evidence="2">RING-type E3 ubiquitin transferase</fullName>
        <ecNumber evidence="2">2.3.2.27</ecNumber>
    </recommendedName>
</protein>
<dbReference type="GO" id="GO:0061630">
    <property type="term" value="F:ubiquitin protein ligase activity"/>
    <property type="evidence" value="ECO:0007669"/>
    <property type="project" value="UniProtKB-EC"/>
</dbReference>
<dbReference type="SUPFAM" id="SSF57850">
    <property type="entry name" value="RING/U-box"/>
    <property type="match status" value="1"/>
</dbReference>
<dbReference type="Proteomes" id="UP001346149">
    <property type="component" value="Unassembled WGS sequence"/>
</dbReference>
<dbReference type="EMBL" id="JAXQNO010000018">
    <property type="protein sequence ID" value="KAK4776629.1"/>
    <property type="molecule type" value="Genomic_DNA"/>
</dbReference>
<dbReference type="AlphaFoldDB" id="A0AAN7QRC1"/>
<evidence type="ECO:0000259" key="9">
    <source>
        <dbReference type="PROSITE" id="PS50089"/>
    </source>
</evidence>
<organism evidence="10 11">
    <name type="scientific">Trapa natans</name>
    <name type="common">Water chestnut</name>
    <dbReference type="NCBI Taxonomy" id="22666"/>
    <lineage>
        <taxon>Eukaryota</taxon>
        <taxon>Viridiplantae</taxon>
        <taxon>Streptophyta</taxon>
        <taxon>Embryophyta</taxon>
        <taxon>Tracheophyta</taxon>
        <taxon>Spermatophyta</taxon>
        <taxon>Magnoliopsida</taxon>
        <taxon>eudicotyledons</taxon>
        <taxon>Gunneridae</taxon>
        <taxon>Pentapetalae</taxon>
        <taxon>rosids</taxon>
        <taxon>malvids</taxon>
        <taxon>Myrtales</taxon>
        <taxon>Lythraceae</taxon>
        <taxon>Trapa</taxon>
    </lineage>
</organism>
<evidence type="ECO:0000256" key="7">
    <source>
        <dbReference type="ARBA" id="ARBA00022833"/>
    </source>
</evidence>
<dbReference type="Pfam" id="PF14369">
    <property type="entry name" value="Zn_ribbon_19"/>
    <property type="match status" value="1"/>
</dbReference>
<evidence type="ECO:0000256" key="5">
    <source>
        <dbReference type="ARBA" id="ARBA00022771"/>
    </source>
</evidence>
<evidence type="ECO:0000256" key="3">
    <source>
        <dbReference type="ARBA" id="ARBA00022679"/>
    </source>
</evidence>
<dbReference type="PROSITE" id="PS50089">
    <property type="entry name" value="ZF_RING_2"/>
    <property type="match status" value="1"/>
</dbReference>
<dbReference type="PANTHER" id="PTHR15710:SF18">
    <property type="entry name" value="RING-TYPE E3 UBIQUITIN TRANSFERASE"/>
    <property type="match status" value="1"/>
</dbReference>
<keyword evidence="11" id="KW-1185">Reference proteome</keyword>
<sequence>MASHNRTVSRDLQLYWCYQCHRTVRIIAGSLSDIVCPRCYGQFLVEIEGTPRRPRLVVDFTQYDPSPDARLLEALSLIHVPPIRHLSLGSEVVLLGEPRRRLPWLVGRAAAARQDDENDVFLRRRWRRTRRNRSLGGEDDIESDIIHTRPRTSIIIPPIDPSLTPRITTTLPGSLVPWDYLAGLDSDLIEEITQNDRPGPPPAPESSINAIPTIKISDRHLINGGDSQCCPVCKEEFKVGGQARELPCSHIYHSECIIPWLRLHNSCPICRKVVPAAVSTSDSIDGDSDSRDGEGRCSRWLRGRNLWPPFLNS</sequence>
<evidence type="ECO:0000256" key="8">
    <source>
        <dbReference type="PROSITE-ProRule" id="PRU00175"/>
    </source>
</evidence>
<dbReference type="EC" id="2.3.2.27" evidence="2"/>
<accession>A0AAN7QRC1</accession>
<dbReference type="Pfam" id="PF13639">
    <property type="entry name" value="zf-RING_2"/>
    <property type="match status" value="1"/>
</dbReference>
<dbReference type="InterPro" id="IPR039525">
    <property type="entry name" value="RNF126-like_zinc-ribbon"/>
</dbReference>
<comment type="catalytic activity">
    <reaction evidence="1">
        <text>S-ubiquitinyl-[E2 ubiquitin-conjugating enzyme]-L-cysteine + [acceptor protein]-L-lysine = [E2 ubiquitin-conjugating enzyme]-L-cysteine + N(6)-ubiquitinyl-[acceptor protein]-L-lysine.</text>
        <dbReference type="EC" id="2.3.2.27"/>
    </reaction>
</comment>
<dbReference type="Gene3D" id="3.30.40.10">
    <property type="entry name" value="Zinc/RING finger domain, C3HC4 (zinc finger)"/>
    <property type="match status" value="1"/>
</dbReference>
<evidence type="ECO:0000256" key="1">
    <source>
        <dbReference type="ARBA" id="ARBA00000900"/>
    </source>
</evidence>
<gene>
    <name evidence="10" type="ORF">SAY86_005317</name>
</gene>
<dbReference type="InterPro" id="IPR001841">
    <property type="entry name" value="Znf_RING"/>
</dbReference>
<keyword evidence="4" id="KW-0479">Metal-binding</keyword>
<dbReference type="PANTHER" id="PTHR15710">
    <property type="entry name" value="E3 UBIQUITIN-PROTEIN LIGASE PRAJA"/>
    <property type="match status" value="1"/>
</dbReference>
<dbReference type="GO" id="GO:0016567">
    <property type="term" value="P:protein ubiquitination"/>
    <property type="evidence" value="ECO:0007669"/>
    <property type="project" value="TreeGrafter"/>
</dbReference>
<evidence type="ECO:0000256" key="6">
    <source>
        <dbReference type="ARBA" id="ARBA00022786"/>
    </source>
</evidence>
<proteinExistence type="predicted"/>
<keyword evidence="3" id="KW-0808">Transferase</keyword>
<dbReference type="GO" id="GO:0005737">
    <property type="term" value="C:cytoplasm"/>
    <property type="evidence" value="ECO:0007669"/>
    <property type="project" value="TreeGrafter"/>
</dbReference>
<evidence type="ECO:0000313" key="10">
    <source>
        <dbReference type="EMBL" id="KAK4776629.1"/>
    </source>
</evidence>
<name>A0AAN7QRC1_TRANT</name>